<dbReference type="InterPro" id="IPR037923">
    <property type="entry name" value="HTH-like"/>
</dbReference>
<keyword evidence="1" id="KW-0805">Transcription regulation</keyword>
<gene>
    <name evidence="5" type="ORF">LRA02_20840</name>
</gene>
<dbReference type="PANTHER" id="PTHR43280">
    <property type="entry name" value="ARAC-FAMILY TRANSCRIPTIONAL REGULATOR"/>
    <property type="match status" value="1"/>
</dbReference>
<dbReference type="PROSITE" id="PS00041">
    <property type="entry name" value="HTH_ARAC_FAMILY_1"/>
    <property type="match status" value="1"/>
</dbReference>
<proteinExistence type="predicted"/>
<dbReference type="InterPro" id="IPR014710">
    <property type="entry name" value="RmlC-like_jellyroll"/>
</dbReference>
<dbReference type="SMART" id="SM00342">
    <property type="entry name" value="HTH_ARAC"/>
    <property type="match status" value="1"/>
</dbReference>
<dbReference type="OrthoDB" id="1975977at2"/>
<dbReference type="STRING" id="1423795.FD12_GL002585"/>
<accession>A0A512PPS8</accession>
<dbReference type="InterPro" id="IPR018062">
    <property type="entry name" value="HTH_AraC-typ_CS"/>
</dbReference>
<dbReference type="AlphaFoldDB" id="A0A512PPS8"/>
<evidence type="ECO:0000313" key="6">
    <source>
        <dbReference type="Proteomes" id="UP000321569"/>
    </source>
</evidence>
<feature type="domain" description="HTH araC/xylS-type" evidence="4">
    <location>
        <begin position="187"/>
        <end position="288"/>
    </location>
</feature>
<organism evidence="5 6">
    <name type="scientific">Lentilactobacillus rapi</name>
    <dbReference type="NCBI Taxonomy" id="481723"/>
    <lineage>
        <taxon>Bacteria</taxon>
        <taxon>Bacillati</taxon>
        <taxon>Bacillota</taxon>
        <taxon>Bacilli</taxon>
        <taxon>Lactobacillales</taxon>
        <taxon>Lactobacillaceae</taxon>
        <taxon>Lentilactobacillus</taxon>
    </lineage>
</organism>
<evidence type="ECO:0000313" key="5">
    <source>
        <dbReference type="EMBL" id="GEP73216.1"/>
    </source>
</evidence>
<dbReference type="SUPFAM" id="SSF46689">
    <property type="entry name" value="Homeodomain-like"/>
    <property type="match status" value="1"/>
</dbReference>
<reference evidence="5 6" key="1">
    <citation type="submission" date="2019-07" db="EMBL/GenBank/DDBJ databases">
        <title>Whole genome shotgun sequence of Lactobacillus rapi NBRC 109618.</title>
        <authorList>
            <person name="Hosoyama A."/>
            <person name="Uohara A."/>
            <person name="Ohji S."/>
            <person name="Ichikawa N."/>
        </authorList>
    </citation>
    <scope>NUCLEOTIDE SEQUENCE [LARGE SCALE GENOMIC DNA]</scope>
    <source>
        <strain evidence="5 6">NBRC 109618</strain>
    </source>
</reference>
<sequence length="291" mass="33699">MDFLKNANRLPVIDWNLTFFGAHEQKVANNWTVPIEKHYAFECIYIIKGIENIQIQHRDYELHQGDFFLIPPEFIHKMSAGKDLTYFCFHFDIDDPKLKVQLIHGLAYYHPAQSSLCKDLTPHLQTLDGLIHKANYDFNTKMIIQIELSKILQLFYNATMQQTSSDSLTSTEYSRIIADFLKNTVTDQVISYIKNGYLSNEGTGLVEQAINQVGISDGYGFHVFKKTYGISPREYLSRLKINEAKKLLMKPQYSISDISTALGYTNLANFSRQFKRWNSESPRQWRTKNGS</sequence>
<dbReference type="GO" id="GO:0043565">
    <property type="term" value="F:sequence-specific DNA binding"/>
    <property type="evidence" value="ECO:0007669"/>
    <property type="project" value="InterPro"/>
</dbReference>
<dbReference type="Gene3D" id="2.60.120.10">
    <property type="entry name" value="Jelly Rolls"/>
    <property type="match status" value="1"/>
</dbReference>
<evidence type="ECO:0000259" key="4">
    <source>
        <dbReference type="PROSITE" id="PS01124"/>
    </source>
</evidence>
<comment type="caution">
    <text evidence="5">The sequence shown here is derived from an EMBL/GenBank/DDBJ whole genome shotgun (WGS) entry which is preliminary data.</text>
</comment>
<keyword evidence="3" id="KW-0804">Transcription</keyword>
<dbReference type="PROSITE" id="PS01124">
    <property type="entry name" value="HTH_ARAC_FAMILY_2"/>
    <property type="match status" value="1"/>
</dbReference>
<dbReference type="InterPro" id="IPR009057">
    <property type="entry name" value="Homeodomain-like_sf"/>
</dbReference>
<dbReference type="Proteomes" id="UP000321569">
    <property type="component" value="Unassembled WGS sequence"/>
</dbReference>
<name>A0A512PPS8_9LACO</name>
<dbReference type="RefSeq" id="WP_054748985.1">
    <property type="nucleotide sequence ID" value="NZ_BKAM01000057.1"/>
</dbReference>
<dbReference type="PANTHER" id="PTHR43280:SF28">
    <property type="entry name" value="HTH-TYPE TRANSCRIPTIONAL ACTIVATOR RHAS"/>
    <property type="match status" value="1"/>
</dbReference>
<protein>
    <submittedName>
        <fullName evidence="5">AraC family transcriptional regulator</fullName>
    </submittedName>
</protein>
<keyword evidence="2" id="KW-0238">DNA-binding</keyword>
<dbReference type="EMBL" id="BKAM01000057">
    <property type="protein sequence ID" value="GEP73216.1"/>
    <property type="molecule type" value="Genomic_DNA"/>
</dbReference>
<dbReference type="SUPFAM" id="SSF51215">
    <property type="entry name" value="Regulatory protein AraC"/>
    <property type="match status" value="1"/>
</dbReference>
<dbReference type="Pfam" id="PF02311">
    <property type="entry name" value="AraC_binding"/>
    <property type="match status" value="1"/>
</dbReference>
<evidence type="ECO:0000256" key="1">
    <source>
        <dbReference type="ARBA" id="ARBA00023015"/>
    </source>
</evidence>
<dbReference type="Pfam" id="PF12833">
    <property type="entry name" value="HTH_18"/>
    <property type="match status" value="1"/>
</dbReference>
<evidence type="ECO:0000256" key="3">
    <source>
        <dbReference type="ARBA" id="ARBA00023163"/>
    </source>
</evidence>
<dbReference type="InterPro" id="IPR003313">
    <property type="entry name" value="AraC-bd"/>
</dbReference>
<evidence type="ECO:0000256" key="2">
    <source>
        <dbReference type="ARBA" id="ARBA00023125"/>
    </source>
</evidence>
<dbReference type="InterPro" id="IPR018060">
    <property type="entry name" value="HTH_AraC"/>
</dbReference>
<dbReference type="GO" id="GO:0003700">
    <property type="term" value="F:DNA-binding transcription factor activity"/>
    <property type="evidence" value="ECO:0007669"/>
    <property type="project" value="InterPro"/>
</dbReference>
<dbReference type="Gene3D" id="1.10.10.60">
    <property type="entry name" value="Homeodomain-like"/>
    <property type="match status" value="2"/>
</dbReference>